<dbReference type="OrthoDB" id="5368485at2759"/>
<feature type="domain" description="DUF676" evidence="4">
    <location>
        <begin position="290"/>
        <end position="342"/>
    </location>
</feature>
<feature type="region of interest" description="Disordered" evidence="3">
    <location>
        <begin position="1022"/>
        <end position="1134"/>
    </location>
</feature>
<feature type="compositionally biased region" description="Pro residues" evidence="3">
    <location>
        <begin position="1049"/>
        <end position="1058"/>
    </location>
</feature>
<feature type="region of interest" description="Disordered" evidence="3">
    <location>
        <begin position="954"/>
        <end position="998"/>
    </location>
</feature>
<feature type="region of interest" description="Disordered" evidence="3">
    <location>
        <begin position="744"/>
        <end position="814"/>
    </location>
</feature>
<evidence type="ECO:0000313" key="5">
    <source>
        <dbReference type="EMBL" id="KAF2663836.1"/>
    </source>
</evidence>
<name>A0A6A6TWI7_9PEZI</name>
<dbReference type="EMBL" id="MU004244">
    <property type="protein sequence ID" value="KAF2663836.1"/>
    <property type="molecule type" value="Genomic_DNA"/>
</dbReference>
<dbReference type="GO" id="GO:0016042">
    <property type="term" value="P:lipid catabolic process"/>
    <property type="evidence" value="ECO:0007669"/>
    <property type="project" value="UniProtKB-KW"/>
</dbReference>
<dbReference type="AlphaFoldDB" id="A0A6A6TWI7"/>
<comment type="similarity">
    <text evidence="1">Belongs to the putative lipase ROG1 family.</text>
</comment>
<dbReference type="Proteomes" id="UP000799302">
    <property type="component" value="Unassembled WGS sequence"/>
</dbReference>
<feature type="compositionally biased region" description="Acidic residues" evidence="3">
    <location>
        <begin position="363"/>
        <end position="375"/>
    </location>
</feature>
<evidence type="ECO:0000313" key="6">
    <source>
        <dbReference type="Proteomes" id="UP000799302"/>
    </source>
</evidence>
<reference evidence="5" key="1">
    <citation type="journal article" date="2020" name="Stud. Mycol.">
        <title>101 Dothideomycetes genomes: a test case for predicting lifestyles and emergence of pathogens.</title>
        <authorList>
            <person name="Haridas S."/>
            <person name="Albert R."/>
            <person name="Binder M."/>
            <person name="Bloem J."/>
            <person name="Labutti K."/>
            <person name="Salamov A."/>
            <person name="Andreopoulos B."/>
            <person name="Baker S."/>
            <person name="Barry K."/>
            <person name="Bills G."/>
            <person name="Bluhm B."/>
            <person name="Cannon C."/>
            <person name="Castanera R."/>
            <person name="Culley D."/>
            <person name="Daum C."/>
            <person name="Ezra D."/>
            <person name="Gonzalez J."/>
            <person name="Henrissat B."/>
            <person name="Kuo A."/>
            <person name="Liang C."/>
            <person name="Lipzen A."/>
            <person name="Lutzoni F."/>
            <person name="Magnuson J."/>
            <person name="Mondo S."/>
            <person name="Nolan M."/>
            <person name="Ohm R."/>
            <person name="Pangilinan J."/>
            <person name="Park H.-J."/>
            <person name="Ramirez L."/>
            <person name="Alfaro M."/>
            <person name="Sun H."/>
            <person name="Tritt A."/>
            <person name="Yoshinaga Y."/>
            <person name="Zwiers L.-H."/>
            <person name="Turgeon B."/>
            <person name="Goodwin S."/>
            <person name="Spatafora J."/>
            <person name="Crous P."/>
            <person name="Grigoriev I."/>
        </authorList>
    </citation>
    <scope>NUCLEOTIDE SEQUENCE</scope>
    <source>
        <strain evidence="5">CBS 115976</strain>
    </source>
</reference>
<organism evidence="5 6">
    <name type="scientific">Microthyrium microscopicum</name>
    <dbReference type="NCBI Taxonomy" id="703497"/>
    <lineage>
        <taxon>Eukaryota</taxon>
        <taxon>Fungi</taxon>
        <taxon>Dikarya</taxon>
        <taxon>Ascomycota</taxon>
        <taxon>Pezizomycotina</taxon>
        <taxon>Dothideomycetes</taxon>
        <taxon>Dothideomycetes incertae sedis</taxon>
        <taxon>Microthyriales</taxon>
        <taxon>Microthyriaceae</taxon>
        <taxon>Microthyrium</taxon>
    </lineage>
</organism>
<dbReference type="GO" id="GO:0047372">
    <property type="term" value="F:monoacylglycerol lipase activity"/>
    <property type="evidence" value="ECO:0007669"/>
    <property type="project" value="TreeGrafter"/>
</dbReference>
<feature type="region of interest" description="Disordered" evidence="3">
    <location>
        <begin position="322"/>
        <end position="375"/>
    </location>
</feature>
<gene>
    <name evidence="5" type="ORF">BT63DRAFT_379660</name>
</gene>
<proteinExistence type="inferred from homology"/>
<feature type="region of interest" description="Disordered" evidence="3">
    <location>
        <begin position="650"/>
        <end position="720"/>
    </location>
</feature>
<feature type="compositionally biased region" description="Acidic residues" evidence="3">
    <location>
        <begin position="1022"/>
        <end position="1034"/>
    </location>
</feature>
<dbReference type="InterPro" id="IPR007751">
    <property type="entry name" value="DUF676_lipase-like"/>
</dbReference>
<feature type="compositionally biased region" description="Basic and acidic residues" evidence="3">
    <location>
        <begin position="954"/>
        <end position="967"/>
    </location>
</feature>
<dbReference type="PANTHER" id="PTHR12482:SF62">
    <property type="entry name" value="LIPASE ROG1-RELATED"/>
    <property type="match status" value="1"/>
</dbReference>
<feature type="compositionally biased region" description="Polar residues" evidence="3">
    <location>
        <begin position="745"/>
        <end position="761"/>
    </location>
</feature>
<accession>A0A6A6TWI7</accession>
<keyword evidence="2" id="KW-0442">Lipid degradation</keyword>
<feature type="region of interest" description="Disordered" evidence="3">
    <location>
        <begin position="259"/>
        <end position="296"/>
    </location>
</feature>
<feature type="domain" description="DUF676" evidence="4">
    <location>
        <begin position="466"/>
        <end position="611"/>
    </location>
</feature>
<evidence type="ECO:0000259" key="4">
    <source>
        <dbReference type="Pfam" id="PF05057"/>
    </source>
</evidence>
<evidence type="ECO:0000256" key="1">
    <source>
        <dbReference type="ARBA" id="ARBA00007920"/>
    </source>
</evidence>
<dbReference type="InterPro" id="IPR044294">
    <property type="entry name" value="Lipase-like"/>
</dbReference>
<keyword evidence="2" id="KW-0443">Lipid metabolism</keyword>
<evidence type="ECO:0000256" key="2">
    <source>
        <dbReference type="ARBA" id="ARBA00022963"/>
    </source>
</evidence>
<evidence type="ECO:0000256" key="3">
    <source>
        <dbReference type="SAM" id="MobiDB-lite"/>
    </source>
</evidence>
<sequence length="1134" mass="124683">MLFTPRIYQLSQVPDANASKPASPFLSLLSSPHEQRRAAAHAKRMLLIHQTGAVKVGELTRYTITYQPHADRIIPSPTHLHVRIRNTSAIPLRAAYLNGPYTLHVAAYPSTFDPNTKFDNPRRNGVPQFEPLLKAGATFSARLTIPDDLRVKTLADANALNASSDKPSVTWILEVTSQILFSSSASVKFEVLVGRDEKSLDYTFSAVPGKKAEPGQIKDNQENKRRRNSFGQHQRGVYSKAISLVIDDTESLWDRPELPIWESSPSENAARRSSDQPRRKSIERPRSKKKKKIHLVVVTHGLHSNLGADMLFMKESIDATAKHAREKARARKAEAKKSKTGKAPKTTSGGGAATAPLSGGQEDIPDNDADDDDSDDEQIIVRGFFGNATKTEKGIQYLGKRLARHILDQTFPDQPVRFEKQKSLSRKVADSFHSKKHDEQETGVPSHEGSKIFKEEASNDDLAYTFTSISFIGHSLGGLTQLYAIAYIQKHAPHFFEHVKPINFIAMASPLLGLSNENPMYVKFALDFGLVGRTGQDLGLTWRAPTLAKSGWTALAGGLGSGQKNQNQEDPGAKPLLRILPTGPAHVILRKFRNRTLYSNVVNDGIVPLRTSCLLFLDWRGLDKVEKARRDNGLVGTMLGWGWAEVTGQNSTNSEGNLAHRDVFDGLDPENGPDAEVPQPDLDAINEDDDNVSLRSLRSGASRPTSSKGQRSRKNSNESLGPFQTLWSYIRPSGKTTKKDLRMFSRSQTLRSEPSLNNLRVQGTDARDQANSPNTQGSSSPPNQSKPKEVAAGRPLASRGDSVEDPNNHRAPPKTTIFESAADLLSPPTPPTSWIIDPSTRARTIFHDRVYHPEDIPPPPMPKPRRTASNISTISRSSSMSKDDSNSSNMRVEEKIARAYHRDLSWRKVLVRLEPDAHNNMIVRRMFANAYGWPVVKHLCDTHFGDTFTAVTRDEHEASNDRAKVDKAIGPGGELVAGQESSNTPSLPPDMMRQDSGEMKPLRNHTVDSLAAQNLREQSVELDDSYLDDTDSEPEDTRGAFQRLWSPSPKSPKSPPLTPQVASHLTAEPTPLSESSKGTTASVGLKKSVQDVLGSTGRSQAEAGTKPAEEEDAPTPSVSITEQVARSVEASHPA</sequence>
<protein>
    <submittedName>
        <fullName evidence="5">DUF676-domain-containing protein</fullName>
    </submittedName>
</protein>
<feature type="region of interest" description="Disordered" evidence="3">
    <location>
        <begin position="209"/>
        <end position="232"/>
    </location>
</feature>
<feature type="compositionally biased region" description="Basic and acidic residues" evidence="3">
    <location>
        <begin position="269"/>
        <end position="285"/>
    </location>
</feature>
<dbReference type="InterPro" id="IPR029058">
    <property type="entry name" value="AB_hydrolase_fold"/>
</dbReference>
<keyword evidence="6" id="KW-1185">Reference proteome</keyword>
<dbReference type="Pfam" id="PF05057">
    <property type="entry name" value="DUF676"/>
    <property type="match status" value="2"/>
</dbReference>
<feature type="compositionally biased region" description="Polar residues" evidence="3">
    <location>
        <begin position="769"/>
        <end position="785"/>
    </location>
</feature>
<feature type="compositionally biased region" description="Polar residues" evidence="3">
    <location>
        <begin position="1072"/>
        <end position="1082"/>
    </location>
</feature>
<dbReference type="SUPFAM" id="SSF53474">
    <property type="entry name" value="alpha/beta-Hydrolases"/>
    <property type="match status" value="1"/>
</dbReference>
<dbReference type="PANTHER" id="PTHR12482">
    <property type="entry name" value="LIPASE ROG1-RELATED-RELATED"/>
    <property type="match status" value="1"/>
</dbReference>